<dbReference type="Gene3D" id="3.30.1200.10">
    <property type="entry name" value="YggU-like"/>
    <property type="match status" value="1"/>
</dbReference>
<evidence type="ECO:0000256" key="1">
    <source>
        <dbReference type="ARBA" id="ARBA00010364"/>
    </source>
</evidence>
<dbReference type="NCBIfam" id="NF002348">
    <property type="entry name" value="PRK01310.1"/>
    <property type="match status" value="1"/>
</dbReference>
<gene>
    <name evidence="3" type="ORF">Q2T52_18125</name>
</gene>
<comment type="similarity">
    <text evidence="1 2">Belongs to the UPF0235 family.</text>
</comment>
<proteinExistence type="inferred from homology"/>
<comment type="caution">
    <text evidence="3">The sequence shown here is derived from an EMBL/GenBank/DDBJ whole genome shotgun (WGS) entry which is preliminary data.</text>
</comment>
<dbReference type="NCBIfam" id="TIGR00251">
    <property type="entry name" value="DUF167 family protein"/>
    <property type="match status" value="1"/>
</dbReference>
<dbReference type="InterPro" id="IPR036591">
    <property type="entry name" value="YggU-like_sf"/>
</dbReference>
<name>A0ABT8SZY7_9HYPH</name>
<dbReference type="SUPFAM" id="SSF69786">
    <property type="entry name" value="YggU-like"/>
    <property type="match status" value="1"/>
</dbReference>
<evidence type="ECO:0000256" key="2">
    <source>
        <dbReference type="HAMAP-Rule" id="MF_00634"/>
    </source>
</evidence>
<reference evidence="3" key="2">
    <citation type="submission" date="2023-07" db="EMBL/GenBank/DDBJ databases">
        <authorList>
            <person name="Sun H."/>
        </authorList>
    </citation>
    <scope>NUCLEOTIDE SEQUENCE</scope>
    <source>
        <strain evidence="3">05753</strain>
    </source>
</reference>
<dbReference type="Pfam" id="PF02594">
    <property type="entry name" value="DUF167"/>
    <property type="match status" value="1"/>
</dbReference>
<organism evidence="3 4">
    <name type="scientific">Rhizobium oryzicola</name>
    <dbReference type="NCBI Taxonomy" id="1232668"/>
    <lineage>
        <taxon>Bacteria</taxon>
        <taxon>Pseudomonadati</taxon>
        <taxon>Pseudomonadota</taxon>
        <taxon>Alphaproteobacteria</taxon>
        <taxon>Hyphomicrobiales</taxon>
        <taxon>Rhizobiaceae</taxon>
        <taxon>Rhizobium/Agrobacterium group</taxon>
        <taxon>Rhizobium</taxon>
    </lineage>
</organism>
<dbReference type="InterPro" id="IPR003746">
    <property type="entry name" value="DUF167"/>
</dbReference>
<dbReference type="HAMAP" id="MF_00634">
    <property type="entry name" value="UPF0235"/>
    <property type="match status" value="1"/>
</dbReference>
<dbReference type="PANTHER" id="PTHR13420:SF7">
    <property type="entry name" value="UPF0235 PROTEIN C15ORF40"/>
    <property type="match status" value="1"/>
</dbReference>
<evidence type="ECO:0000313" key="4">
    <source>
        <dbReference type="Proteomes" id="UP001169006"/>
    </source>
</evidence>
<evidence type="ECO:0000313" key="3">
    <source>
        <dbReference type="EMBL" id="MDO1584005.1"/>
    </source>
</evidence>
<dbReference type="PANTHER" id="PTHR13420">
    <property type="entry name" value="UPF0235 PROTEIN C15ORF40"/>
    <property type="match status" value="1"/>
</dbReference>
<reference evidence="3" key="1">
    <citation type="journal article" date="2015" name="Int. J. Syst. Evol. Microbiol.">
        <title>Rhizobium oryzicola sp. nov., potential plant-growth-promoting endophytic bacteria isolated from rice roots.</title>
        <authorList>
            <person name="Zhang X.X."/>
            <person name="Gao J.S."/>
            <person name="Cao Y.H."/>
            <person name="Sheirdil R.A."/>
            <person name="Wang X.C."/>
            <person name="Zhang L."/>
        </authorList>
    </citation>
    <scope>NUCLEOTIDE SEQUENCE</scope>
    <source>
        <strain evidence="3">05753</strain>
    </source>
</reference>
<dbReference type="EMBL" id="JAUKWQ010000006">
    <property type="protein sequence ID" value="MDO1584005.1"/>
    <property type="molecule type" value="Genomic_DNA"/>
</dbReference>
<protein>
    <recommendedName>
        <fullName evidence="2">UPF0235 protein Q2T52_18125</fullName>
    </recommendedName>
</protein>
<dbReference type="Proteomes" id="UP001169006">
    <property type="component" value="Unassembled WGS sequence"/>
</dbReference>
<sequence>MDDDRAGGAAIIPYSAFADHVRLTVRLTPNASRDGVDGAEQSADGDIFLKARVTAVPEDGKANKALIQLLAKALRVPKSSISFVSGETARKKILRIEGEPEDLISKLEALITSAR</sequence>
<accession>A0ABT8SZY7</accession>
<dbReference type="RefSeq" id="WP_302078229.1">
    <property type="nucleotide sequence ID" value="NZ_JAUKWQ010000006.1"/>
</dbReference>
<dbReference type="SMART" id="SM01152">
    <property type="entry name" value="DUF167"/>
    <property type="match status" value="1"/>
</dbReference>
<keyword evidence="4" id="KW-1185">Reference proteome</keyword>